<sequence length="265" mass="29133">MALHLPKPRSTKPAQKTVGLDGLNVSVSTAATSGVEKSKSVKSGGLAGLTSKVSVRQIRTEIGKEGLRQAAVDAGRKAPSDRTLRRWAQQGRIPHPDVTERARRRAAIERLGGIDAVAKKIGRSRSAVSRYRSGETNELRADAKKKLKNVKARDIMDRAGVLRPDGQPKKATIRVRGGVSVRNGSEEGYDYRVRTLDFANSDSPFSLDETRELAMALANDDHARVVAILERHATMDYPENKGFDQYGDTFGFHFDSIESVHIDWT</sequence>
<dbReference type="Proteomes" id="UP000230886">
    <property type="component" value="Unassembled WGS sequence"/>
</dbReference>
<organism evidence="1 2">
    <name type="scientific">Rhodococcus qingshengii</name>
    <dbReference type="NCBI Taxonomy" id="334542"/>
    <lineage>
        <taxon>Bacteria</taxon>
        <taxon>Bacillati</taxon>
        <taxon>Actinomycetota</taxon>
        <taxon>Actinomycetes</taxon>
        <taxon>Mycobacteriales</taxon>
        <taxon>Nocardiaceae</taxon>
        <taxon>Rhodococcus</taxon>
        <taxon>Rhodococcus erythropolis group</taxon>
    </lineage>
</organism>
<evidence type="ECO:0000313" key="1">
    <source>
        <dbReference type="EMBL" id="PCK24261.1"/>
    </source>
</evidence>
<comment type="caution">
    <text evidence="1">The sequence shown here is derived from an EMBL/GenBank/DDBJ whole genome shotgun (WGS) entry which is preliminary data.</text>
</comment>
<dbReference type="RefSeq" id="WP_099698470.1">
    <property type="nucleotide sequence ID" value="NZ_NOVD01000033.1"/>
</dbReference>
<evidence type="ECO:0000313" key="2">
    <source>
        <dbReference type="Proteomes" id="UP000230886"/>
    </source>
</evidence>
<gene>
    <name evidence="1" type="ORF">CHR55_26620</name>
</gene>
<dbReference type="EMBL" id="NOVD01000033">
    <property type="protein sequence ID" value="PCK24261.1"/>
    <property type="molecule type" value="Genomic_DNA"/>
</dbReference>
<proteinExistence type="predicted"/>
<reference evidence="1 2" key="1">
    <citation type="submission" date="2017-07" db="EMBL/GenBank/DDBJ databases">
        <title>Draft sequence of Rhodococcus enclensis 23b-28.</title>
        <authorList>
            <person name="Besaury L."/>
            <person name="Sancelme M."/>
            <person name="Amato P."/>
            <person name="Lallement A."/>
            <person name="Delort A.-M."/>
        </authorList>
    </citation>
    <scope>NUCLEOTIDE SEQUENCE [LARGE SCALE GENOMIC DNA]</scope>
    <source>
        <strain evidence="1 2">23b-28</strain>
    </source>
</reference>
<name>A0A2A5J5J8_RHOSG</name>
<protein>
    <submittedName>
        <fullName evidence="1">Uncharacterized protein</fullName>
    </submittedName>
</protein>
<accession>A0A2A5J5J8</accession>
<dbReference type="AlphaFoldDB" id="A0A2A5J5J8"/>